<dbReference type="CDD" id="cd00056">
    <property type="entry name" value="ENDO3c"/>
    <property type="match status" value="1"/>
</dbReference>
<feature type="domain" description="HTH araC/xylS-type" evidence="14">
    <location>
        <begin position="92"/>
        <end position="190"/>
    </location>
</feature>
<dbReference type="SMART" id="SM00478">
    <property type="entry name" value="ENDO3c"/>
    <property type="match status" value="1"/>
</dbReference>
<keyword evidence="10" id="KW-0238">DNA-binding</keyword>
<keyword evidence="12" id="KW-0804">Transcription</keyword>
<keyword evidence="7" id="KW-0227">DNA damage</keyword>
<dbReference type="Gene3D" id="3.30.310.20">
    <property type="entry name" value="DNA-3-methyladenine glycosylase AlkA, N-terminal domain"/>
    <property type="match status" value="1"/>
</dbReference>
<dbReference type="Pfam" id="PF12833">
    <property type="entry name" value="HTH_18"/>
    <property type="match status" value="1"/>
</dbReference>
<organism evidence="15 16">
    <name type="scientific">Roseateles albus</name>
    <dbReference type="NCBI Taxonomy" id="2987525"/>
    <lineage>
        <taxon>Bacteria</taxon>
        <taxon>Pseudomonadati</taxon>
        <taxon>Pseudomonadota</taxon>
        <taxon>Betaproteobacteria</taxon>
        <taxon>Burkholderiales</taxon>
        <taxon>Sphaerotilaceae</taxon>
        <taxon>Roseateles</taxon>
    </lineage>
</organism>
<dbReference type="PROSITE" id="PS01124">
    <property type="entry name" value="HTH_ARAC_FAMILY_2"/>
    <property type="match status" value="1"/>
</dbReference>
<evidence type="ECO:0000259" key="14">
    <source>
        <dbReference type="PROSITE" id="PS01124"/>
    </source>
</evidence>
<evidence type="ECO:0000256" key="7">
    <source>
        <dbReference type="ARBA" id="ARBA00022763"/>
    </source>
</evidence>
<dbReference type="Pfam" id="PF00730">
    <property type="entry name" value="HhH-GPD"/>
    <property type="match status" value="1"/>
</dbReference>
<reference evidence="15 16" key="1">
    <citation type="submission" date="2022-10" db="EMBL/GenBank/DDBJ databases">
        <title>Paucibacter sp. hw1 Genome sequencing.</title>
        <authorList>
            <person name="Park S."/>
        </authorList>
    </citation>
    <scope>NUCLEOTIDE SEQUENCE [LARGE SCALE GENOMIC DNA]</scope>
    <source>
        <strain evidence="16">hw1</strain>
    </source>
</reference>
<dbReference type="RefSeq" id="WP_273599519.1">
    <property type="nucleotide sequence ID" value="NZ_JAQQXT010000003.1"/>
</dbReference>
<evidence type="ECO:0000256" key="12">
    <source>
        <dbReference type="ARBA" id="ARBA00023163"/>
    </source>
</evidence>
<dbReference type="SUPFAM" id="SSF57884">
    <property type="entry name" value="Ada DNA repair protein, N-terminal domain (N-Ada 10)"/>
    <property type="match status" value="1"/>
</dbReference>
<dbReference type="EC" id="3.2.2.21" evidence="3"/>
<evidence type="ECO:0000256" key="1">
    <source>
        <dbReference type="ARBA" id="ARBA00000086"/>
    </source>
</evidence>
<dbReference type="Pfam" id="PF02805">
    <property type="entry name" value="Ada_Zn_binding"/>
    <property type="match status" value="1"/>
</dbReference>
<dbReference type="InterPro" id="IPR010316">
    <property type="entry name" value="AlkA_N"/>
</dbReference>
<dbReference type="Gene3D" id="1.10.340.30">
    <property type="entry name" value="Hypothetical protein, domain 2"/>
    <property type="match status" value="1"/>
</dbReference>
<keyword evidence="5" id="KW-0808">Transferase</keyword>
<dbReference type="InterPro" id="IPR051912">
    <property type="entry name" value="Alkylbase_DNA_Glycosylase/TA"/>
</dbReference>
<dbReference type="InterPro" id="IPR011257">
    <property type="entry name" value="DNA_glycosylase"/>
</dbReference>
<dbReference type="SUPFAM" id="SSF55945">
    <property type="entry name" value="TATA-box binding protein-like"/>
    <property type="match status" value="1"/>
</dbReference>
<protein>
    <recommendedName>
        <fullName evidence="3">DNA-3-methyladenine glycosylase II</fullName>
        <ecNumber evidence="3">3.2.2.21</ecNumber>
    </recommendedName>
</protein>
<dbReference type="SUPFAM" id="SSF48150">
    <property type="entry name" value="DNA-glycosylase"/>
    <property type="match status" value="1"/>
</dbReference>
<dbReference type="InterPro" id="IPR023170">
    <property type="entry name" value="HhH_base_excis_C"/>
</dbReference>
<dbReference type="Gene3D" id="1.10.1670.10">
    <property type="entry name" value="Helix-hairpin-Helix base-excision DNA repair enzymes (C-terminal)"/>
    <property type="match status" value="1"/>
</dbReference>
<dbReference type="SMART" id="SM00342">
    <property type="entry name" value="HTH_ARAC"/>
    <property type="match status" value="1"/>
</dbReference>
<dbReference type="PANTHER" id="PTHR43003">
    <property type="entry name" value="DNA-3-METHYLADENINE GLYCOSYLASE"/>
    <property type="match status" value="1"/>
</dbReference>
<keyword evidence="13" id="KW-0234">DNA repair</keyword>
<dbReference type="InterPro" id="IPR004026">
    <property type="entry name" value="Ada_DNA_repair_Zn-bd"/>
</dbReference>
<keyword evidence="4" id="KW-0489">Methyltransferase</keyword>
<dbReference type="InterPro" id="IPR035451">
    <property type="entry name" value="Ada-like_dom_sf"/>
</dbReference>
<dbReference type="InterPro" id="IPR018060">
    <property type="entry name" value="HTH_AraC"/>
</dbReference>
<dbReference type="InterPro" id="IPR003265">
    <property type="entry name" value="HhH-GPD_domain"/>
</dbReference>
<sequence>MNLDHDNCYRALASRDARFDGRFFIAVKTTGIYCRPICPARTPKSENVVFMPSAAAAQESGFRPCLRCRPEAAPDSGAWRGVSNSGVSHTVTRALALIEAGELDSADLASLCSKLGVGERQLRRLFAEHVGAAPNAVAQTRRVLLAKQLIHETRLPLTEVAFAAGFGSIRRFNEVFQQMFARPPSALRHGSAPDCSAGPQGEVSLLLRYRPPYDWPAMLGFLAARAIPGMETVQADTYTRSISLNGVQGSVAISHAAQSKALRVVVRFPNLAALPAIIARLRRMFDLAADPAVIQAQLSAACPLMAALTAARPGLRVPGNWDGFELAMRAVLGQQITVGAAIKLAGNMVRQYGEPLLDITANQLGLSYVFPSPERIAAADLSTLGMPRTRAATLSGVASALLTTPQLLDAGASLDESLAKLLALAGIGDWTAQYIAIRQQREPDAFPAGDVGLMQAIARLEGSRPSAKQLSERALAWRPWRAYAAQHLWQSLTSEAAVETPLGMDAA</sequence>
<dbReference type="Gene3D" id="3.40.10.10">
    <property type="entry name" value="DNA Methylphosphotriester Repair Domain"/>
    <property type="match status" value="1"/>
</dbReference>
<dbReference type="Gene3D" id="1.10.10.60">
    <property type="entry name" value="Homeodomain-like"/>
    <property type="match status" value="1"/>
</dbReference>
<evidence type="ECO:0000256" key="9">
    <source>
        <dbReference type="ARBA" id="ARBA00023015"/>
    </source>
</evidence>
<evidence type="ECO:0000256" key="13">
    <source>
        <dbReference type="ARBA" id="ARBA00023204"/>
    </source>
</evidence>
<evidence type="ECO:0000256" key="10">
    <source>
        <dbReference type="ARBA" id="ARBA00023125"/>
    </source>
</evidence>
<dbReference type="Pfam" id="PF06029">
    <property type="entry name" value="AlkA_N"/>
    <property type="match status" value="1"/>
</dbReference>
<dbReference type="Proteomes" id="UP001221189">
    <property type="component" value="Unassembled WGS sequence"/>
</dbReference>
<accession>A0ABT5KB73</accession>
<dbReference type="EMBL" id="JAQQXT010000003">
    <property type="protein sequence ID" value="MDC8771191.1"/>
    <property type="molecule type" value="Genomic_DNA"/>
</dbReference>
<dbReference type="InterPro" id="IPR037046">
    <property type="entry name" value="AlkA_N_sf"/>
</dbReference>
<keyword evidence="16" id="KW-1185">Reference proteome</keyword>
<evidence type="ECO:0000256" key="11">
    <source>
        <dbReference type="ARBA" id="ARBA00023159"/>
    </source>
</evidence>
<proteinExistence type="predicted"/>
<dbReference type="PANTHER" id="PTHR43003:SF13">
    <property type="entry name" value="DNA-3-METHYLADENINE GLYCOSYLASE 2"/>
    <property type="match status" value="1"/>
</dbReference>
<evidence type="ECO:0000256" key="4">
    <source>
        <dbReference type="ARBA" id="ARBA00022603"/>
    </source>
</evidence>
<keyword evidence="9" id="KW-0805">Transcription regulation</keyword>
<dbReference type="InterPro" id="IPR009057">
    <property type="entry name" value="Homeodomain-like_sf"/>
</dbReference>
<gene>
    <name evidence="15" type="ORF">PRZ03_06380</name>
</gene>
<keyword evidence="6" id="KW-0479">Metal-binding</keyword>
<evidence type="ECO:0000256" key="6">
    <source>
        <dbReference type="ARBA" id="ARBA00022723"/>
    </source>
</evidence>
<dbReference type="PROSITE" id="PS00041">
    <property type="entry name" value="HTH_ARAC_FAMILY_1"/>
    <property type="match status" value="1"/>
</dbReference>
<evidence type="ECO:0000313" key="15">
    <source>
        <dbReference type="EMBL" id="MDC8771191.1"/>
    </source>
</evidence>
<name>A0ABT5KB73_9BURK</name>
<evidence type="ECO:0000256" key="3">
    <source>
        <dbReference type="ARBA" id="ARBA00012000"/>
    </source>
</evidence>
<keyword evidence="11" id="KW-0010">Activator</keyword>
<dbReference type="InterPro" id="IPR018062">
    <property type="entry name" value="HTH_AraC-typ_CS"/>
</dbReference>
<comment type="cofactor">
    <cofactor evidence="2">
        <name>Zn(2+)</name>
        <dbReference type="ChEBI" id="CHEBI:29105"/>
    </cofactor>
</comment>
<evidence type="ECO:0000313" key="16">
    <source>
        <dbReference type="Proteomes" id="UP001221189"/>
    </source>
</evidence>
<evidence type="ECO:0000256" key="8">
    <source>
        <dbReference type="ARBA" id="ARBA00022833"/>
    </source>
</evidence>
<dbReference type="SMART" id="SM01009">
    <property type="entry name" value="AlkA_N"/>
    <property type="match status" value="1"/>
</dbReference>
<evidence type="ECO:0000256" key="2">
    <source>
        <dbReference type="ARBA" id="ARBA00001947"/>
    </source>
</evidence>
<comment type="catalytic activity">
    <reaction evidence="1">
        <text>Hydrolysis of alkylated DNA, releasing 3-methyladenine, 3-methylguanine, 7-methylguanine and 7-methyladenine.</text>
        <dbReference type="EC" id="3.2.2.21"/>
    </reaction>
</comment>
<evidence type="ECO:0000256" key="5">
    <source>
        <dbReference type="ARBA" id="ARBA00022679"/>
    </source>
</evidence>
<dbReference type="SUPFAM" id="SSF46689">
    <property type="entry name" value="Homeodomain-like"/>
    <property type="match status" value="1"/>
</dbReference>
<comment type="caution">
    <text evidence="15">The sequence shown here is derived from an EMBL/GenBank/DDBJ whole genome shotgun (WGS) entry which is preliminary data.</text>
</comment>
<keyword evidence="8" id="KW-0862">Zinc</keyword>